<evidence type="ECO:0000256" key="10">
    <source>
        <dbReference type="ARBA" id="ARBA00023027"/>
    </source>
</evidence>
<evidence type="ECO:0000256" key="14">
    <source>
        <dbReference type="ARBA" id="ARBA00025153"/>
    </source>
</evidence>
<dbReference type="OrthoDB" id="9806925at2"/>
<evidence type="ECO:0000256" key="1">
    <source>
        <dbReference type="ARBA" id="ARBA00000013"/>
    </source>
</evidence>
<dbReference type="InterPro" id="IPR030677">
    <property type="entry name" value="Nnr"/>
</dbReference>
<dbReference type="GO" id="GO:0052855">
    <property type="term" value="F:ADP-dependent NAD(P)H-hydrate dehydratase activity"/>
    <property type="evidence" value="ECO:0007669"/>
    <property type="project" value="UniProtKB-UniRule"/>
</dbReference>
<evidence type="ECO:0000259" key="19">
    <source>
        <dbReference type="PROSITE" id="PS51383"/>
    </source>
</evidence>
<feature type="binding site" evidence="17">
    <location>
        <position position="250"/>
    </location>
    <ligand>
        <name>(6S)-NADPHX</name>
        <dbReference type="ChEBI" id="CHEBI:64076"/>
    </ligand>
</feature>
<comment type="function">
    <text evidence="17">Catalyzes the dehydration of the S-form of NAD(P)HX at the expense of ADP, which is converted to AMP. Together with NAD(P)HX epimerase, which catalyzes the epimerization of the S- and R-forms, the enzyme allows the repair of both epimers of NAD(P)HX, a damaged form of NAD(P)H that is a result of enzymatic or heat-dependent hydration.</text>
</comment>
<dbReference type="InterPro" id="IPR004443">
    <property type="entry name" value="YjeF_N_dom"/>
</dbReference>
<dbReference type="SUPFAM" id="SSF64153">
    <property type="entry name" value="YjeF N-terminal domain-like"/>
    <property type="match status" value="1"/>
</dbReference>
<feature type="binding site" evidence="17">
    <location>
        <position position="317"/>
    </location>
    <ligand>
        <name>(6S)-NADPHX</name>
        <dbReference type="ChEBI" id="CHEBI:64076"/>
    </ligand>
</feature>
<dbReference type="NCBIfam" id="TIGR00197">
    <property type="entry name" value="yjeF_nterm"/>
    <property type="match status" value="1"/>
</dbReference>
<dbReference type="HAMAP" id="MF_01965">
    <property type="entry name" value="NADHX_dehydratase"/>
    <property type="match status" value="1"/>
</dbReference>
<proteinExistence type="inferred from homology"/>
<dbReference type="InterPro" id="IPR036652">
    <property type="entry name" value="YjeF_N_dom_sf"/>
</dbReference>
<dbReference type="PROSITE" id="PS51383">
    <property type="entry name" value="YJEF_C_3"/>
    <property type="match status" value="1"/>
</dbReference>
<comment type="catalytic activity">
    <reaction evidence="1 18">
        <text>(6R)-NADHX = (6S)-NADHX</text>
        <dbReference type="Rhea" id="RHEA:32215"/>
        <dbReference type="ChEBI" id="CHEBI:64074"/>
        <dbReference type="ChEBI" id="CHEBI:64075"/>
        <dbReference type="EC" id="5.1.99.6"/>
    </reaction>
</comment>
<evidence type="ECO:0000256" key="4">
    <source>
        <dbReference type="ARBA" id="ARBA00009524"/>
    </source>
</evidence>
<comment type="cofactor">
    <cofactor evidence="18">
        <name>K(+)</name>
        <dbReference type="ChEBI" id="CHEBI:29103"/>
    </cofactor>
    <text evidence="18">Binds 1 potassium ion per subunit.</text>
</comment>
<dbReference type="RefSeq" id="WP_071894999.1">
    <property type="nucleotide sequence ID" value="NZ_CP018135.1"/>
</dbReference>
<keyword evidence="12 17" id="KW-0456">Lyase</keyword>
<dbReference type="PANTHER" id="PTHR12592">
    <property type="entry name" value="ATP-DEPENDENT (S)-NAD(P)H-HYDRATE DEHYDRATASE FAMILY MEMBER"/>
    <property type="match status" value="1"/>
</dbReference>
<keyword evidence="5 18" id="KW-0479">Metal-binding</keyword>
<dbReference type="InterPro" id="IPR000631">
    <property type="entry name" value="CARKD"/>
</dbReference>
<dbReference type="InterPro" id="IPR029056">
    <property type="entry name" value="Ribokinase-like"/>
</dbReference>
<evidence type="ECO:0000256" key="12">
    <source>
        <dbReference type="ARBA" id="ARBA00023239"/>
    </source>
</evidence>
<keyword evidence="11 18" id="KW-0413">Isomerase</keyword>
<evidence type="ECO:0000256" key="5">
    <source>
        <dbReference type="ARBA" id="ARBA00022723"/>
    </source>
</evidence>
<dbReference type="GO" id="GO:0052856">
    <property type="term" value="F:NAD(P)HX epimerase activity"/>
    <property type="evidence" value="ECO:0007669"/>
    <property type="project" value="UniProtKB-EC"/>
</dbReference>
<evidence type="ECO:0000256" key="16">
    <source>
        <dbReference type="ARBA" id="ARBA00049209"/>
    </source>
</evidence>
<comment type="subunit">
    <text evidence="17">Homotetramer.</text>
</comment>
<evidence type="ECO:0000256" key="11">
    <source>
        <dbReference type="ARBA" id="ARBA00023235"/>
    </source>
</evidence>
<keyword evidence="10 17" id="KW-0520">NAD</keyword>
<dbReference type="Pfam" id="PF03853">
    <property type="entry name" value="YjeF_N"/>
    <property type="match status" value="1"/>
</dbReference>
<dbReference type="Gene3D" id="3.40.1190.20">
    <property type="match status" value="1"/>
</dbReference>
<comment type="similarity">
    <text evidence="4 18">In the C-terminal section; belongs to the NnrD/CARKD family.</text>
</comment>
<feature type="domain" description="YjeF N-terminal" evidence="20">
    <location>
        <begin position="10"/>
        <end position="208"/>
    </location>
</feature>
<evidence type="ECO:0000313" key="21">
    <source>
        <dbReference type="EMBL" id="APF41529.1"/>
    </source>
</evidence>
<feature type="binding site" evidence="17">
    <location>
        <position position="434"/>
    </location>
    <ligand>
        <name>(6S)-NADPHX</name>
        <dbReference type="ChEBI" id="CHEBI:64076"/>
    </ligand>
</feature>
<dbReference type="Pfam" id="PF01256">
    <property type="entry name" value="Carb_kinase"/>
    <property type="match status" value="1"/>
</dbReference>
<dbReference type="Gene3D" id="3.40.50.10260">
    <property type="entry name" value="YjeF N-terminal domain"/>
    <property type="match status" value="1"/>
</dbReference>
<dbReference type="InterPro" id="IPR017953">
    <property type="entry name" value="Carbohydrate_kinase_pred_CS"/>
</dbReference>
<comment type="catalytic activity">
    <reaction evidence="16 17 18">
        <text>(6S)-NADPHX + ADP = AMP + phosphate + NADPH + H(+)</text>
        <dbReference type="Rhea" id="RHEA:32235"/>
        <dbReference type="ChEBI" id="CHEBI:15378"/>
        <dbReference type="ChEBI" id="CHEBI:43474"/>
        <dbReference type="ChEBI" id="CHEBI:57783"/>
        <dbReference type="ChEBI" id="CHEBI:64076"/>
        <dbReference type="ChEBI" id="CHEBI:456215"/>
        <dbReference type="ChEBI" id="CHEBI:456216"/>
        <dbReference type="EC" id="4.2.1.136"/>
    </reaction>
</comment>
<keyword evidence="8 17" id="KW-0521">NADP</keyword>
<dbReference type="PROSITE" id="PS51385">
    <property type="entry name" value="YJEF_N"/>
    <property type="match status" value="1"/>
</dbReference>
<keyword evidence="13" id="KW-0511">Multifunctional enzyme</keyword>
<evidence type="ECO:0000256" key="18">
    <source>
        <dbReference type="PIRNR" id="PIRNR017184"/>
    </source>
</evidence>
<dbReference type="GO" id="GO:0046872">
    <property type="term" value="F:metal ion binding"/>
    <property type="evidence" value="ECO:0007669"/>
    <property type="project" value="UniProtKB-UniRule"/>
</dbReference>
<dbReference type="CDD" id="cd01171">
    <property type="entry name" value="YXKO-related"/>
    <property type="match status" value="1"/>
</dbReference>
<dbReference type="AlphaFoldDB" id="A0A1L2ZQV8"/>
<evidence type="ECO:0000256" key="3">
    <source>
        <dbReference type="ARBA" id="ARBA00006001"/>
    </source>
</evidence>
<name>A0A1L2ZQV8_9MICC</name>
<evidence type="ECO:0000259" key="20">
    <source>
        <dbReference type="PROSITE" id="PS51385"/>
    </source>
</evidence>
<dbReference type="EMBL" id="CP018135">
    <property type="protein sequence ID" value="APF41529.1"/>
    <property type="molecule type" value="Genomic_DNA"/>
</dbReference>
<evidence type="ECO:0000256" key="8">
    <source>
        <dbReference type="ARBA" id="ARBA00022857"/>
    </source>
</evidence>
<dbReference type="KEGG" id="nae:BHE16_11635"/>
<feature type="domain" description="YjeF C-terminal" evidence="19">
    <location>
        <begin position="215"/>
        <end position="494"/>
    </location>
</feature>
<comment type="similarity">
    <text evidence="17">Belongs to the NnrD/CARKD family.</text>
</comment>
<evidence type="ECO:0000256" key="7">
    <source>
        <dbReference type="ARBA" id="ARBA00022840"/>
    </source>
</evidence>
<dbReference type="NCBIfam" id="TIGR00196">
    <property type="entry name" value="yjeF_cterm"/>
    <property type="match status" value="1"/>
</dbReference>
<dbReference type="PIRSF" id="PIRSF017184">
    <property type="entry name" value="Nnr"/>
    <property type="match status" value="1"/>
</dbReference>
<comment type="similarity">
    <text evidence="3 18">In the N-terminal section; belongs to the NnrE/AIBP family.</text>
</comment>
<feature type="binding site" evidence="17">
    <location>
        <begin position="404"/>
        <end position="408"/>
    </location>
    <ligand>
        <name>AMP</name>
        <dbReference type="ChEBI" id="CHEBI:456215"/>
    </ligand>
</feature>
<dbReference type="Proteomes" id="UP000183530">
    <property type="component" value="Chromosome"/>
</dbReference>
<dbReference type="SUPFAM" id="SSF53613">
    <property type="entry name" value="Ribokinase-like"/>
    <property type="match status" value="1"/>
</dbReference>
<keyword evidence="7 17" id="KW-0067">ATP-binding</keyword>
<dbReference type="GO" id="GO:0046496">
    <property type="term" value="P:nicotinamide nucleotide metabolic process"/>
    <property type="evidence" value="ECO:0007669"/>
    <property type="project" value="UniProtKB-UniRule"/>
</dbReference>
<keyword evidence="6 17" id="KW-0547">Nucleotide-binding</keyword>
<keyword evidence="9 18" id="KW-0630">Potassium</keyword>
<reference evidence="21 22" key="1">
    <citation type="submission" date="2016-11" db="EMBL/GenBank/DDBJ databases">
        <title>Genome sequencing of Zhihengliuella aestuarii B18 antagonistic to Plasmodiophora brassicae.</title>
        <authorList>
            <person name="Luo Y."/>
        </authorList>
    </citation>
    <scope>NUCLEOTIDE SEQUENCE [LARGE SCALE GENOMIC DNA]</scope>
    <source>
        <strain evidence="21 22">B18</strain>
    </source>
</reference>
<comment type="catalytic activity">
    <reaction evidence="2 18">
        <text>(6R)-NADPHX = (6S)-NADPHX</text>
        <dbReference type="Rhea" id="RHEA:32227"/>
        <dbReference type="ChEBI" id="CHEBI:64076"/>
        <dbReference type="ChEBI" id="CHEBI:64077"/>
        <dbReference type="EC" id="5.1.99.6"/>
    </reaction>
</comment>
<gene>
    <name evidence="17" type="primary">nnrD</name>
    <name evidence="21" type="ORF">BHE16_11635</name>
</gene>
<evidence type="ECO:0000256" key="15">
    <source>
        <dbReference type="ARBA" id="ARBA00048238"/>
    </source>
</evidence>
<evidence type="ECO:0000256" key="17">
    <source>
        <dbReference type="HAMAP-Rule" id="MF_01965"/>
    </source>
</evidence>
<comment type="function">
    <text evidence="14 18">Bifunctional enzyme that catalyzes the epimerization of the S- and R-forms of NAD(P)HX and the dehydration of the S-form of NAD(P)HX at the expense of ADP, which is converted to AMP. This allows the repair of both epimers of NAD(P)HX, a damaged form of NAD(P)H that is a result of enzymatic or heat-dependent hydration.</text>
</comment>
<feature type="binding site" evidence="17">
    <location>
        <position position="433"/>
    </location>
    <ligand>
        <name>AMP</name>
        <dbReference type="ChEBI" id="CHEBI:456215"/>
    </ligand>
</feature>
<evidence type="ECO:0000256" key="2">
    <source>
        <dbReference type="ARBA" id="ARBA00000909"/>
    </source>
</evidence>
<evidence type="ECO:0000256" key="9">
    <source>
        <dbReference type="ARBA" id="ARBA00022958"/>
    </source>
</evidence>
<dbReference type="PROSITE" id="PS01050">
    <property type="entry name" value="YJEF_C_2"/>
    <property type="match status" value="1"/>
</dbReference>
<organism evidence="21 22">
    <name type="scientific">Neomicrococcus aestuarii</name>
    <dbReference type="NCBI Taxonomy" id="556325"/>
    <lineage>
        <taxon>Bacteria</taxon>
        <taxon>Bacillati</taxon>
        <taxon>Actinomycetota</taxon>
        <taxon>Actinomycetes</taxon>
        <taxon>Micrococcales</taxon>
        <taxon>Micrococcaceae</taxon>
        <taxon>Neomicrococcus</taxon>
    </lineage>
</organism>
<accession>A0A1L2ZQV8</accession>
<dbReference type="GO" id="GO:0005524">
    <property type="term" value="F:ATP binding"/>
    <property type="evidence" value="ECO:0007669"/>
    <property type="project" value="UniProtKB-UniRule"/>
</dbReference>
<comment type="catalytic activity">
    <reaction evidence="15 17 18">
        <text>(6S)-NADHX + ADP = AMP + phosphate + NADH + H(+)</text>
        <dbReference type="Rhea" id="RHEA:32223"/>
        <dbReference type="ChEBI" id="CHEBI:15378"/>
        <dbReference type="ChEBI" id="CHEBI:43474"/>
        <dbReference type="ChEBI" id="CHEBI:57945"/>
        <dbReference type="ChEBI" id="CHEBI:64074"/>
        <dbReference type="ChEBI" id="CHEBI:456215"/>
        <dbReference type="ChEBI" id="CHEBI:456216"/>
        <dbReference type="EC" id="4.2.1.136"/>
    </reaction>
</comment>
<evidence type="ECO:0000256" key="6">
    <source>
        <dbReference type="ARBA" id="ARBA00022741"/>
    </source>
</evidence>
<protein>
    <recommendedName>
        <fullName evidence="17">ADP-dependent (S)-NAD(P)H-hydrate dehydratase</fullName>
        <ecNumber evidence="17">4.2.1.136</ecNumber>
    </recommendedName>
    <alternativeName>
        <fullName evidence="17">ADP-dependent NAD(P)HX dehydratase</fullName>
    </alternativeName>
</protein>
<feature type="binding site" evidence="17">
    <location>
        <position position="362"/>
    </location>
    <ligand>
        <name>(6S)-NADPHX</name>
        <dbReference type="ChEBI" id="CHEBI:64076"/>
    </ligand>
</feature>
<dbReference type="GO" id="GO:0110051">
    <property type="term" value="P:metabolite repair"/>
    <property type="evidence" value="ECO:0007669"/>
    <property type="project" value="TreeGrafter"/>
</dbReference>
<dbReference type="EC" id="4.2.1.136" evidence="17"/>
<sequence length="494" mass="50715">MIPAFTGEQIRAAEAPLLERGEGDRLMAKAAYGLAQHTLRALRERNGRTYGTRVVALIGPGNNGGDALFALAKLAARGVAAHAIQLTQRIHEAGAAELKRAGGVVLEKDSPEAQRAIAAADVIIDAALGTGATGGMSLPEVPRDARVIACDVPSGLHAGTGRVAPETIRADLTVTFGALKSGLVVGRGPEYAGRVEVIDIGLGDHLGAPDLYVVESADVVDALPRLERNANKYSRGVLGLVAGSAQYPGAAILSARAAVNAGVGMLRTIADGLTAELLATEVPESVAHHGALPANLNGSGSRDNGLSRITAWALGPGIGEDKQQQANVESALKTGLPVVADASALPYVTPSSGGSHVVLTPHLGELERMLTAAGLRVSRDDIEADPVRWARWAAVSYNSVVLFKGPSTIVCSPEGFTWVNTNSTPALATAGSGDVLTGLIGALLSAWDTQRPVNDLAKLAAAAAFLHGQVGIDLERRSSFGATALAEHIGSPLV</sequence>
<dbReference type="PANTHER" id="PTHR12592:SF0">
    <property type="entry name" value="ATP-DEPENDENT (S)-NAD(P)H-HYDRATE DEHYDRATASE"/>
    <property type="match status" value="1"/>
</dbReference>
<comment type="cofactor">
    <cofactor evidence="17">
        <name>Mg(2+)</name>
        <dbReference type="ChEBI" id="CHEBI:18420"/>
    </cofactor>
</comment>
<evidence type="ECO:0000313" key="22">
    <source>
        <dbReference type="Proteomes" id="UP000183530"/>
    </source>
</evidence>
<keyword evidence="22" id="KW-1185">Reference proteome</keyword>
<evidence type="ECO:0000256" key="13">
    <source>
        <dbReference type="ARBA" id="ARBA00023268"/>
    </source>
</evidence>
<dbReference type="STRING" id="556325.BHE16_11635"/>